<feature type="domain" description="FAD-binding PCMH-type" evidence="4">
    <location>
        <begin position="1"/>
        <end position="170"/>
    </location>
</feature>
<keyword evidence="3" id="KW-0560">Oxidoreductase</keyword>
<gene>
    <name evidence="5" type="ORF">LQG66_10335</name>
</gene>
<keyword evidence="2" id="KW-0274">FAD</keyword>
<accession>A0ABY3RID0</accession>
<keyword evidence="6" id="KW-1185">Reference proteome</keyword>
<organism evidence="5 6">
    <name type="scientific">Bradyrhizobium ontarionense</name>
    <dbReference type="NCBI Taxonomy" id="2898149"/>
    <lineage>
        <taxon>Bacteria</taxon>
        <taxon>Pseudomonadati</taxon>
        <taxon>Pseudomonadota</taxon>
        <taxon>Alphaproteobacteria</taxon>
        <taxon>Hyphomicrobiales</taxon>
        <taxon>Nitrobacteraceae</taxon>
        <taxon>Bradyrhizobium</taxon>
    </lineage>
</organism>
<dbReference type="Pfam" id="PF00941">
    <property type="entry name" value="FAD_binding_5"/>
    <property type="match status" value="1"/>
</dbReference>
<evidence type="ECO:0000259" key="4">
    <source>
        <dbReference type="PROSITE" id="PS51387"/>
    </source>
</evidence>
<reference evidence="5" key="1">
    <citation type="journal article" date="2024" name="Antonie Van Leeuwenhoek">
        <title>Bradyrhizobium ontarionense sp. nov., a novel bacterial symbiont isolated from Aeschynomene indica (Indian jointvetch), harbours photosynthesis, nitrogen fixation and nitrous oxide (N2O) reductase genes.</title>
        <authorList>
            <person name="Bromfield E.S.P."/>
            <person name="Cloutier S."/>
        </authorList>
    </citation>
    <scope>NUCLEOTIDE SEQUENCE</scope>
    <source>
        <strain evidence="5">A19</strain>
    </source>
</reference>
<dbReference type="Gene3D" id="3.30.390.50">
    <property type="entry name" value="CO dehydrogenase flavoprotein, C-terminal domain"/>
    <property type="match status" value="1"/>
</dbReference>
<dbReference type="RefSeq" id="WP_231326118.1">
    <property type="nucleotide sequence ID" value="NZ_CP088156.1"/>
</dbReference>
<dbReference type="InterPro" id="IPR036683">
    <property type="entry name" value="CO_DH_flav_C_dom_sf"/>
</dbReference>
<dbReference type="InterPro" id="IPR016166">
    <property type="entry name" value="FAD-bd_PCMH"/>
</dbReference>
<evidence type="ECO:0000256" key="2">
    <source>
        <dbReference type="ARBA" id="ARBA00022827"/>
    </source>
</evidence>
<protein>
    <submittedName>
        <fullName evidence="5">Xanthine dehydrogenase family protein subunit M</fullName>
    </submittedName>
</protein>
<dbReference type="Gene3D" id="3.30.465.10">
    <property type="match status" value="1"/>
</dbReference>
<proteinExistence type="predicted"/>
<dbReference type="PANTHER" id="PTHR42659:SF2">
    <property type="entry name" value="XANTHINE DEHYDROGENASE SUBUNIT C-RELATED"/>
    <property type="match status" value="1"/>
</dbReference>
<dbReference type="InterPro" id="IPR002346">
    <property type="entry name" value="Mopterin_DH_FAD-bd"/>
</dbReference>
<dbReference type="Proteomes" id="UP001431010">
    <property type="component" value="Chromosome"/>
</dbReference>
<dbReference type="SUPFAM" id="SSF55447">
    <property type="entry name" value="CO dehydrogenase flavoprotein C-terminal domain-like"/>
    <property type="match status" value="1"/>
</dbReference>
<dbReference type="InterPro" id="IPR005107">
    <property type="entry name" value="CO_DH_flav_C"/>
</dbReference>
<keyword evidence="1" id="KW-0285">Flavoprotein</keyword>
<evidence type="ECO:0000256" key="1">
    <source>
        <dbReference type="ARBA" id="ARBA00022630"/>
    </source>
</evidence>
<dbReference type="InterPro" id="IPR036318">
    <property type="entry name" value="FAD-bd_PCMH-like_sf"/>
</dbReference>
<dbReference type="Pfam" id="PF03450">
    <property type="entry name" value="CO_deh_flav_C"/>
    <property type="match status" value="1"/>
</dbReference>
<dbReference type="SUPFAM" id="SSF56176">
    <property type="entry name" value="FAD-binding/transporter-associated domain-like"/>
    <property type="match status" value="1"/>
</dbReference>
<dbReference type="Gene3D" id="3.30.43.10">
    <property type="entry name" value="Uridine Diphospho-n-acetylenolpyruvylglucosamine Reductase, domain 2"/>
    <property type="match status" value="1"/>
</dbReference>
<evidence type="ECO:0000313" key="6">
    <source>
        <dbReference type="Proteomes" id="UP001431010"/>
    </source>
</evidence>
<sequence length="285" mass="29938">MYEFKYHRPATVRQAANLLVKNEDAKLIAGGHTLVPVMKQRLASPPHLVDLSQVEGIGGIEIKGRNLVIGAMARHAEVANSPAVGEAIPALAHLASLIGDPAVRHRGTIGGSIANNDPTADYPAACLALGATIVTNKRKLKAEEFFLGLFTTALEPDEIITKVSFPLAKKAAYVKFRNQASRYALVGVFVARRPSDVRVAVTGAGGNGVFRVTAFEEALQKRFSPKVLEGIPVSAEGLNSDIHGSAEYRAHLIGVLARRAVDAANSGAKASPASEGAAEPEAPAS</sequence>
<dbReference type="InterPro" id="IPR016167">
    <property type="entry name" value="FAD-bd_PCMH_sub1"/>
</dbReference>
<dbReference type="InterPro" id="IPR051312">
    <property type="entry name" value="Diverse_Substr_Oxidored"/>
</dbReference>
<name>A0ABY3RID0_9BRAD</name>
<evidence type="ECO:0000313" key="5">
    <source>
        <dbReference type="EMBL" id="UFZ06660.1"/>
    </source>
</evidence>
<dbReference type="PANTHER" id="PTHR42659">
    <property type="entry name" value="XANTHINE DEHYDROGENASE SUBUNIT C-RELATED"/>
    <property type="match status" value="1"/>
</dbReference>
<dbReference type="InterPro" id="IPR016169">
    <property type="entry name" value="FAD-bd_PCMH_sub2"/>
</dbReference>
<dbReference type="SMART" id="SM01092">
    <property type="entry name" value="CO_deh_flav_C"/>
    <property type="match status" value="1"/>
</dbReference>
<dbReference type="EMBL" id="CP088156">
    <property type="protein sequence ID" value="UFZ06660.1"/>
    <property type="molecule type" value="Genomic_DNA"/>
</dbReference>
<dbReference type="PROSITE" id="PS51387">
    <property type="entry name" value="FAD_PCMH"/>
    <property type="match status" value="1"/>
</dbReference>
<evidence type="ECO:0000256" key="3">
    <source>
        <dbReference type="ARBA" id="ARBA00023002"/>
    </source>
</evidence>